<evidence type="ECO:0000256" key="6">
    <source>
        <dbReference type="ARBA" id="ARBA00022741"/>
    </source>
</evidence>
<feature type="region of interest" description="Disordered" evidence="11">
    <location>
        <begin position="23"/>
        <end position="43"/>
    </location>
</feature>
<evidence type="ECO:0000256" key="5">
    <source>
        <dbReference type="ARBA" id="ARBA00022737"/>
    </source>
</evidence>
<keyword evidence="7" id="KW-0418">Kinase</keyword>
<dbReference type="GO" id="GO:0004674">
    <property type="term" value="F:protein serine/threonine kinase activity"/>
    <property type="evidence" value="ECO:0007669"/>
    <property type="project" value="UniProtKB-KW"/>
</dbReference>
<dbReference type="OrthoDB" id="1668230at2759"/>
<dbReference type="EC" id="2.7.11.1" evidence="1"/>
<dbReference type="Gene3D" id="1.10.510.10">
    <property type="entry name" value="Transferase(Phosphotransferase) domain 1"/>
    <property type="match status" value="1"/>
</dbReference>
<dbReference type="SUPFAM" id="SSF52058">
    <property type="entry name" value="L domain-like"/>
    <property type="match status" value="1"/>
</dbReference>
<evidence type="ECO:0000313" key="17">
    <source>
        <dbReference type="Proteomes" id="UP000332933"/>
    </source>
</evidence>
<dbReference type="InterPro" id="IPR011009">
    <property type="entry name" value="Kinase-like_dom_sf"/>
</dbReference>
<evidence type="ECO:0000256" key="3">
    <source>
        <dbReference type="ARBA" id="ARBA00022614"/>
    </source>
</evidence>
<dbReference type="GO" id="GO:0005524">
    <property type="term" value="F:ATP binding"/>
    <property type="evidence" value="ECO:0007669"/>
    <property type="project" value="UniProtKB-KW"/>
</dbReference>
<keyword evidence="2" id="KW-0723">Serine/threonine-protein kinase</keyword>
<reference evidence="16 17" key="1">
    <citation type="submission" date="2019-03" db="EMBL/GenBank/DDBJ databases">
        <authorList>
            <person name="Gaulin E."/>
            <person name="Dumas B."/>
        </authorList>
    </citation>
    <scope>NUCLEOTIDE SEQUENCE [LARGE SCALE GENOMIC DNA]</scope>
    <source>
        <strain evidence="16">CBS 568.67</strain>
    </source>
</reference>
<dbReference type="PROSITE" id="PS50011">
    <property type="entry name" value="PROTEIN_KINASE_DOM"/>
    <property type="match status" value="1"/>
</dbReference>
<dbReference type="Pfam" id="PF07714">
    <property type="entry name" value="PK_Tyr_Ser-Thr"/>
    <property type="match status" value="1"/>
</dbReference>
<evidence type="ECO:0000256" key="10">
    <source>
        <dbReference type="ARBA" id="ARBA00048679"/>
    </source>
</evidence>
<dbReference type="InterPro" id="IPR000719">
    <property type="entry name" value="Prot_kinase_dom"/>
</dbReference>
<feature type="region of interest" description="Disordered" evidence="11">
    <location>
        <begin position="69"/>
        <end position="106"/>
    </location>
</feature>
<feature type="transmembrane region" description="Helical" evidence="12">
    <location>
        <begin position="461"/>
        <end position="482"/>
    </location>
</feature>
<organism evidence="16 17">
    <name type="scientific">Aphanomyces stellatus</name>
    <dbReference type="NCBI Taxonomy" id="120398"/>
    <lineage>
        <taxon>Eukaryota</taxon>
        <taxon>Sar</taxon>
        <taxon>Stramenopiles</taxon>
        <taxon>Oomycota</taxon>
        <taxon>Saprolegniomycetes</taxon>
        <taxon>Saprolegniales</taxon>
        <taxon>Verrucalvaceae</taxon>
        <taxon>Aphanomyces</taxon>
    </lineage>
</organism>
<feature type="signal peptide" evidence="13">
    <location>
        <begin position="1"/>
        <end position="25"/>
    </location>
</feature>
<dbReference type="Proteomes" id="UP000332933">
    <property type="component" value="Unassembled WGS sequence"/>
</dbReference>
<feature type="compositionally biased region" description="Low complexity" evidence="11">
    <location>
        <begin position="69"/>
        <end position="80"/>
    </location>
</feature>
<dbReference type="InterPro" id="IPR051420">
    <property type="entry name" value="Ser_Thr_Kinases_DiverseReg"/>
</dbReference>
<keyword evidence="12" id="KW-0812">Transmembrane</keyword>
<name>A0A485LMR6_9STRA</name>
<evidence type="ECO:0000259" key="14">
    <source>
        <dbReference type="PROSITE" id="PS50011"/>
    </source>
</evidence>
<keyword evidence="8" id="KW-0067">ATP-binding</keyword>
<dbReference type="SUPFAM" id="SSF56112">
    <property type="entry name" value="Protein kinase-like (PK-like)"/>
    <property type="match status" value="1"/>
</dbReference>
<feature type="chain" id="PRO_5033437798" description="non-specific serine/threonine protein kinase" evidence="13">
    <location>
        <begin position="26"/>
        <end position="820"/>
    </location>
</feature>
<evidence type="ECO:0000256" key="1">
    <source>
        <dbReference type="ARBA" id="ARBA00012513"/>
    </source>
</evidence>
<evidence type="ECO:0000313" key="15">
    <source>
        <dbReference type="EMBL" id="KAF0685020.1"/>
    </source>
</evidence>
<keyword evidence="12" id="KW-0472">Membrane</keyword>
<keyword evidence="6" id="KW-0547">Nucleotide-binding</keyword>
<dbReference type="SMART" id="SM00364">
    <property type="entry name" value="LRR_BAC"/>
    <property type="match status" value="3"/>
</dbReference>
<keyword evidence="5" id="KW-0677">Repeat</keyword>
<evidence type="ECO:0000256" key="9">
    <source>
        <dbReference type="ARBA" id="ARBA00047899"/>
    </source>
</evidence>
<accession>A0A485LMR6</accession>
<dbReference type="Pfam" id="PF00560">
    <property type="entry name" value="LRR_1"/>
    <property type="match status" value="1"/>
</dbReference>
<evidence type="ECO:0000256" key="13">
    <source>
        <dbReference type="SAM" id="SignalP"/>
    </source>
</evidence>
<evidence type="ECO:0000313" key="16">
    <source>
        <dbReference type="EMBL" id="VFT99697.1"/>
    </source>
</evidence>
<feature type="compositionally biased region" description="Basic residues" evidence="11">
    <location>
        <begin position="81"/>
        <end position="92"/>
    </location>
</feature>
<keyword evidence="17" id="KW-1185">Reference proteome</keyword>
<feature type="domain" description="Protein kinase" evidence="14">
    <location>
        <begin position="532"/>
        <end position="814"/>
    </location>
</feature>
<dbReference type="AlphaFoldDB" id="A0A485LMR6"/>
<dbReference type="PROSITE" id="PS51450">
    <property type="entry name" value="LRR"/>
    <property type="match status" value="3"/>
</dbReference>
<comment type="catalytic activity">
    <reaction evidence="10">
        <text>L-seryl-[protein] + ATP = O-phospho-L-seryl-[protein] + ADP + H(+)</text>
        <dbReference type="Rhea" id="RHEA:17989"/>
        <dbReference type="Rhea" id="RHEA-COMP:9863"/>
        <dbReference type="Rhea" id="RHEA-COMP:11604"/>
        <dbReference type="ChEBI" id="CHEBI:15378"/>
        <dbReference type="ChEBI" id="CHEBI:29999"/>
        <dbReference type="ChEBI" id="CHEBI:30616"/>
        <dbReference type="ChEBI" id="CHEBI:83421"/>
        <dbReference type="ChEBI" id="CHEBI:456216"/>
        <dbReference type="EC" id="2.7.11.1"/>
    </reaction>
</comment>
<comment type="catalytic activity">
    <reaction evidence="9">
        <text>L-threonyl-[protein] + ATP = O-phospho-L-threonyl-[protein] + ADP + H(+)</text>
        <dbReference type="Rhea" id="RHEA:46608"/>
        <dbReference type="Rhea" id="RHEA-COMP:11060"/>
        <dbReference type="Rhea" id="RHEA-COMP:11605"/>
        <dbReference type="ChEBI" id="CHEBI:15378"/>
        <dbReference type="ChEBI" id="CHEBI:30013"/>
        <dbReference type="ChEBI" id="CHEBI:30616"/>
        <dbReference type="ChEBI" id="CHEBI:61977"/>
        <dbReference type="ChEBI" id="CHEBI:456216"/>
        <dbReference type="EC" id="2.7.11.1"/>
    </reaction>
</comment>
<proteinExistence type="predicted"/>
<evidence type="ECO:0000256" key="12">
    <source>
        <dbReference type="SAM" id="Phobius"/>
    </source>
</evidence>
<evidence type="ECO:0000256" key="7">
    <source>
        <dbReference type="ARBA" id="ARBA00022777"/>
    </source>
</evidence>
<dbReference type="EMBL" id="VJMH01007223">
    <property type="protein sequence ID" value="KAF0685020.1"/>
    <property type="molecule type" value="Genomic_DNA"/>
</dbReference>
<evidence type="ECO:0000256" key="11">
    <source>
        <dbReference type="SAM" id="MobiDB-lite"/>
    </source>
</evidence>
<dbReference type="InterPro" id="IPR001245">
    <property type="entry name" value="Ser-Thr/Tyr_kinase_cat_dom"/>
</dbReference>
<evidence type="ECO:0000256" key="2">
    <source>
        <dbReference type="ARBA" id="ARBA00022527"/>
    </source>
</evidence>
<reference evidence="15" key="2">
    <citation type="submission" date="2019-06" db="EMBL/GenBank/DDBJ databases">
        <title>Genomics analysis of Aphanomyces spp. identifies a new class of oomycete effector associated with host adaptation.</title>
        <authorList>
            <person name="Gaulin E."/>
        </authorList>
    </citation>
    <scope>NUCLEOTIDE SEQUENCE</scope>
    <source>
        <strain evidence="15">CBS 578.67</strain>
    </source>
</reference>
<dbReference type="PANTHER" id="PTHR48005">
    <property type="entry name" value="LEUCINE RICH REPEAT KINASE 2"/>
    <property type="match status" value="1"/>
</dbReference>
<sequence>MARWTWLRVATVVVTVALSLSDAHAHKKGRSAKTPAPTDTTLSDRDQRLQNYQVFGFAPDPTKEKRVVKALAKAKPTTTAKSKKKSKKKKTKSKDEADEAPDGTYNCGQDGGAVLTTCTMGKTQELCILSTDQDGKCTAQFIQARNDGGTTGQKLVAIEDFKEPLSIQIIPDKFDVVSLNDLDRGIVLVNQVVPNGTTTFQITKSRVKGYPTRDFEKLTLPATLQTLDLSANSMEVFNPNEWVNQTTNLTRLVLKNNQLQDLANVVFPTTLTSLILADNIFKGFKNVAAFPAALETLELGHNYLTNLSTLPLQQSKGLLVLNLAENKFATLQAADVKTLPPSLRTLIFANNNISSVEPNLTWPANLESLDLSNNNLRSIAALTTLPPKLKKLLLNDNPVQSFVIPLALFDKLNAIETVTFATMPAAFLCPTDAPKATTTHKTNTIQVCVQGLKDGAASSTLPIVLGAVGGAVCLAAFAVYAYRRHTDGRRHEKPCNAVLMDERHLDELDYDDRRAVARGGIVMGRRHDGSHGSTDESVGSSVVGGSCADYPRALAQHAMLRSFAIPCDAIVDLSPYVGDTSRGQLQSGRHVLLKPLLTDHDMDILELHAALPHPKIVTFVGVTWDISGTLSLVTEYMPRGNLRGFLENAAAPVPLPTKLMLAIDVAEALTFLHFLREPLVHLHVTYAMVFLEHDGLHDEWSAKLRLPLDGGIAFADAPWTAPEVVRGDRATPAADIYSFGVLLAFLDQDFLPHPIIVEEDGDVTTGDNMQLLPTFTSHGHMLPLGLRCIADDPAARPSAMDVVYALKNILHQVRAIVVDE</sequence>
<dbReference type="Gene3D" id="3.80.10.10">
    <property type="entry name" value="Ribonuclease Inhibitor"/>
    <property type="match status" value="1"/>
</dbReference>
<keyword evidence="12" id="KW-1133">Transmembrane helix</keyword>
<dbReference type="InterPro" id="IPR001611">
    <property type="entry name" value="Leu-rich_rpt"/>
</dbReference>
<keyword evidence="13" id="KW-0732">Signal</keyword>
<dbReference type="InterPro" id="IPR032675">
    <property type="entry name" value="LRR_dom_sf"/>
</dbReference>
<protein>
    <recommendedName>
        <fullName evidence="1">non-specific serine/threonine protein kinase</fullName>
        <ecNumber evidence="1">2.7.11.1</ecNumber>
    </recommendedName>
</protein>
<keyword evidence="3" id="KW-0433">Leucine-rich repeat</keyword>
<evidence type="ECO:0000256" key="8">
    <source>
        <dbReference type="ARBA" id="ARBA00022840"/>
    </source>
</evidence>
<evidence type="ECO:0000256" key="4">
    <source>
        <dbReference type="ARBA" id="ARBA00022679"/>
    </source>
</evidence>
<keyword evidence="4" id="KW-0808">Transferase</keyword>
<dbReference type="EMBL" id="CAADRA010007249">
    <property type="protein sequence ID" value="VFT99697.1"/>
    <property type="molecule type" value="Genomic_DNA"/>
</dbReference>
<gene>
    <name evidence="16" type="primary">Aste57867_23049</name>
    <name evidence="15" type="ORF">As57867_022978</name>
    <name evidence="16" type="ORF">ASTE57867_23049</name>
</gene>
<dbReference type="PANTHER" id="PTHR48005:SF13">
    <property type="entry name" value="SERINE_THREONINE-PROTEIN KINASE DDB_G0278509-RELATED"/>
    <property type="match status" value="1"/>
</dbReference>